<dbReference type="AlphaFoldDB" id="A0A0W0ZH04"/>
<dbReference type="EMBL" id="LNYY01000019">
    <property type="protein sequence ID" value="KTD68433.1"/>
    <property type="molecule type" value="Genomic_DNA"/>
</dbReference>
<comment type="caution">
    <text evidence="1">The sequence shown here is derived from an EMBL/GenBank/DDBJ whole genome shotgun (WGS) entry which is preliminary data.</text>
</comment>
<dbReference type="RefSeq" id="WP_058510525.1">
    <property type="nucleotide sequence ID" value="NZ_DAIOMV010000007.1"/>
</dbReference>
<protein>
    <submittedName>
        <fullName evidence="1">Uncharacterized protein</fullName>
    </submittedName>
</protein>
<reference evidence="1 2" key="1">
    <citation type="submission" date="2015-11" db="EMBL/GenBank/DDBJ databases">
        <title>Genomic analysis of 38 Legionella species identifies large and diverse effector repertoires.</title>
        <authorList>
            <person name="Burstein D."/>
            <person name="Amaro F."/>
            <person name="Zusman T."/>
            <person name="Lifshitz Z."/>
            <person name="Cohen O."/>
            <person name="Gilbert J.A."/>
            <person name="Pupko T."/>
            <person name="Shuman H.A."/>
            <person name="Segal G."/>
        </authorList>
    </citation>
    <scope>NUCLEOTIDE SEQUENCE [LARGE SCALE GENOMIC DNA]</scope>
    <source>
        <strain evidence="1 2">IMVS3376</strain>
    </source>
</reference>
<keyword evidence="2" id="KW-1185">Reference proteome</keyword>
<evidence type="ECO:0000313" key="1">
    <source>
        <dbReference type="EMBL" id="KTD68433.1"/>
    </source>
</evidence>
<proteinExistence type="predicted"/>
<sequence length="132" mass="15270">MPFSSKLKADYVEMINGELDTIPIERREEFNLIAQELENIISSAFLLVLKSIFCPKITLPKATQEQLSYIRYCFNTPKDFVASAADYSEYQQILTERITAKITEFRTFTAKEQKEYLEFQKGKHNSSVPSIV</sequence>
<accession>A0A0W0ZH04</accession>
<organism evidence="1 2">
    <name type="scientific">Legionella steelei</name>
    <dbReference type="NCBI Taxonomy" id="947033"/>
    <lineage>
        <taxon>Bacteria</taxon>
        <taxon>Pseudomonadati</taxon>
        <taxon>Pseudomonadota</taxon>
        <taxon>Gammaproteobacteria</taxon>
        <taxon>Legionellales</taxon>
        <taxon>Legionellaceae</taxon>
        <taxon>Legionella</taxon>
    </lineage>
</organism>
<dbReference type="Proteomes" id="UP000054926">
    <property type="component" value="Unassembled WGS sequence"/>
</dbReference>
<gene>
    <name evidence="1" type="ORF">Lste_1591</name>
</gene>
<dbReference type="OrthoDB" id="5645759at2"/>
<name>A0A0W0ZH04_9GAMM</name>
<evidence type="ECO:0000313" key="2">
    <source>
        <dbReference type="Proteomes" id="UP000054926"/>
    </source>
</evidence>
<dbReference type="PATRIC" id="fig|947033.5.peg.1688"/>